<dbReference type="EMBL" id="JAAKFY010000006">
    <property type="protein sequence ID" value="KAF3856676.1"/>
    <property type="molecule type" value="Genomic_DNA"/>
</dbReference>
<reference evidence="1 2" key="1">
    <citation type="submission" date="2020-03" db="EMBL/GenBank/DDBJ databases">
        <title>Dissostichus mawsoni Genome sequencing and assembly.</title>
        <authorList>
            <person name="Park H."/>
        </authorList>
    </citation>
    <scope>NUCLEOTIDE SEQUENCE [LARGE SCALE GENOMIC DNA]</scope>
    <source>
        <strain evidence="1">DM0001</strain>
        <tissue evidence="1">Muscle</tissue>
    </source>
</reference>
<sequence>MHVGAVSVAEPLQIFLRTGRCDSAFKFFVHCGIAVKMIVEVALDVQQHLPEEAEPLLLNCWD</sequence>
<protein>
    <submittedName>
        <fullName evidence="1">Uncharacterized protein</fullName>
    </submittedName>
</protein>
<comment type="caution">
    <text evidence="1">The sequence shown here is derived from an EMBL/GenBank/DDBJ whole genome shotgun (WGS) entry which is preliminary data.</text>
</comment>
<proteinExistence type="predicted"/>
<name>A0A7J5Z4Z5_DISMA</name>
<dbReference type="Proteomes" id="UP000518266">
    <property type="component" value="Unassembled WGS sequence"/>
</dbReference>
<dbReference type="AlphaFoldDB" id="A0A7J5Z4Z5"/>
<keyword evidence="2" id="KW-1185">Reference proteome</keyword>
<gene>
    <name evidence="1" type="ORF">F7725_017399</name>
</gene>
<accession>A0A7J5Z4Z5</accession>
<evidence type="ECO:0000313" key="1">
    <source>
        <dbReference type="EMBL" id="KAF3856676.1"/>
    </source>
</evidence>
<organism evidence="1 2">
    <name type="scientific">Dissostichus mawsoni</name>
    <name type="common">Antarctic cod</name>
    <dbReference type="NCBI Taxonomy" id="36200"/>
    <lineage>
        <taxon>Eukaryota</taxon>
        <taxon>Metazoa</taxon>
        <taxon>Chordata</taxon>
        <taxon>Craniata</taxon>
        <taxon>Vertebrata</taxon>
        <taxon>Euteleostomi</taxon>
        <taxon>Actinopterygii</taxon>
        <taxon>Neopterygii</taxon>
        <taxon>Teleostei</taxon>
        <taxon>Neoteleostei</taxon>
        <taxon>Acanthomorphata</taxon>
        <taxon>Eupercaria</taxon>
        <taxon>Perciformes</taxon>
        <taxon>Notothenioidei</taxon>
        <taxon>Nototheniidae</taxon>
        <taxon>Dissostichus</taxon>
    </lineage>
</organism>
<evidence type="ECO:0000313" key="2">
    <source>
        <dbReference type="Proteomes" id="UP000518266"/>
    </source>
</evidence>